<dbReference type="Pfam" id="PF03129">
    <property type="entry name" value="HGTP_anticodon"/>
    <property type="match status" value="1"/>
</dbReference>
<dbReference type="GO" id="GO:0032543">
    <property type="term" value="P:mitochondrial translation"/>
    <property type="evidence" value="ECO:0007669"/>
    <property type="project" value="TreeGrafter"/>
</dbReference>
<dbReference type="CDD" id="cd00773">
    <property type="entry name" value="HisRS-like_core"/>
    <property type="match status" value="1"/>
</dbReference>
<evidence type="ECO:0000256" key="5">
    <source>
        <dbReference type="ARBA" id="ARBA00022917"/>
    </source>
</evidence>
<feature type="binding site" evidence="7">
    <location>
        <position position="31"/>
    </location>
    <ligand>
        <name>L-histidine</name>
        <dbReference type="ChEBI" id="CHEBI:57595"/>
    </ligand>
</feature>
<dbReference type="GO" id="GO:0005829">
    <property type="term" value="C:cytosol"/>
    <property type="evidence" value="ECO:0007669"/>
    <property type="project" value="TreeGrafter"/>
</dbReference>
<reference evidence="10 11" key="1">
    <citation type="journal article" date="2018" name="Science">
        <title>The opium poppy genome and morphinan production.</title>
        <authorList>
            <person name="Guo L."/>
            <person name="Winzer T."/>
            <person name="Yang X."/>
            <person name="Li Y."/>
            <person name="Ning Z."/>
            <person name="He Z."/>
            <person name="Teodor R."/>
            <person name="Lu Y."/>
            <person name="Bowser T.A."/>
            <person name="Graham I.A."/>
            <person name="Ye K."/>
        </authorList>
    </citation>
    <scope>NUCLEOTIDE SEQUENCE [LARGE SCALE GENOMIC DNA]</scope>
    <source>
        <strain evidence="11">cv. HN1</strain>
        <tissue evidence="10">Leaves</tissue>
    </source>
</reference>
<organism evidence="10 11">
    <name type="scientific">Papaver somniferum</name>
    <name type="common">Opium poppy</name>
    <dbReference type="NCBI Taxonomy" id="3469"/>
    <lineage>
        <taxon>Eukaryota</taxon>
        <taxon>Viridiplantae</taxon>
        <taxon>Streptophyta</taxon>
        <taxon>Embryophyta</taxon>
        <taxon>Tracheophyta</taxon>
        <taxon>Spermatophyta</taxon>
        <taxon>Magnoliopsida</taxon>
        <taxon>Ranunculales</taxon>
        <taxon>Papaveraceae</taxon>
        <taxon>Papaveroideae</taxon>
        <taxon>Papaver</taxon>
    </lineage>
</organism>
<evidence type="ECO:0000259" key="9">
    <source>
        <dbReference type="Pfam" id="PF13393"/>
    </source>
</evidence>
<evidence type="ECO:0000313" key="11">
    <source>
        <dbReference type="Proteomes" id="UP000316621"/>
    </source>
</evidence>
<feature type="binding site" evidence="7">
    <location>
        <position position="17"/>
    </location>
    <ligand>
        <name>L-histidine</name>
        <dbReference type="ChEBI" id="CHEBI:57595"/>
    </ligand>
</feature>
<dbReference type="OMA" id="EESRIPW"/>
<feature type="domain" description="Anticodon-binding" evidence="8">
    <location>
        <begin position="229"/>
        <end position="311"/>
    </location>
</feature>
<dbReference type="PANTHER" id="PTHR11476:SF7">
    <property type="entry name" value="HISTIDINE--TRNA LIGASE"/>
    <property type="match status" value="1"/>
</dbReference>
<comment type="catalytic activity">
    <reaction evidence="6">
        <text>tRNA(His) + L-histidine + ATP = L-histidyl-tRNA(His) + AMP + diphosphate + H(+)</text>
        <dbReference type="Rhea" id="RHEA:17313"/>
        <dbReference type="Rhea" id="RHEA-COMP:9665"/>
        <dbReference type="Rhea" id="RHEA-COMP:9689"/>
        <dbReference type="ChEBI" id="CHEBI:15378"/>
        <dbReference type="ChEBI" id="CHEBI:30616"/>
        <dbReference type="ChEBI" id="CHEBI:33019"/>
        <dbReference type="ChEBI" id="CHEBI:57595"/>
        <dbReference type="ChEBI" id="CHEBI:78442"/>
        <dbReference type="ChEBI" id="CHEBI:78527"/>
        <dbReference type="ChEBI" id="CHEBI:456215"/>
        <dbReference type="EC" id="6.1.1.21"/>
    </reaction>
</comment>
<protein>
    <recommendedName>
        <fullName evidence="2">histidine--tRNA ligase</fullName>
        <ecNumber evidence="2">6.1.1.21</ecNumber>
    </recommendedName>
</protein>
<dbReference type="SUPFAM" id="SSF55681">
    <property type="entry name" value="Class II aaRS and biotin synthetases"/>
    <property type="match status" value="1"/>
</dbReference>
<dbReference type="InterPro" id="IPR004154">
    <property type="entry name" value="Anticodon-bd"/>
</dbReference>
<evidence type="ECO:0000256" key="3">
    <source>
        <dbReference type="ARBA" id="ARBA00022741"/>
    </source>
</evidence>
<keyword evidence="3" id="KW-0547">Nucleotide-binding</keyword>
<dbReference type="InterPro" id="IPR041715">
    <property type="entry name" value="HisRS-like_core"/>
</dbReference>
<dbReference type="GO" id="GO:0003723">
    <property type="term" value="F:RNA binding"/>
    <property type="evidence" value="ECO:0007669"/>
    <property type="project" value="TreeGrafter"/>
</dbReference>
<dbReference type="EMBL" id="CM010716">
    <property type="protein sequence ID" value="RZC51498.1"/>
    <property type="molecule type" value="Genomic_DNA"/>
</dbReference>
<evidence type="ECO:0000256" key="7">
    <source>
        <dbReference type="PIRSR" id="PIRSR001549-1"/>
    </source>
</evidence>
<feature type="binding site" evidence="7">
    <location>
        <position position="154"/>
    </location>
    <ligand>
        <name>L-histidine</name>
        <dbReference type="ChEBI" id="CHEBI:57595"/>
    </ligand>
</feature>
<dbReference type="PANTHER" id="PTHR11476">
    <property type="entry name" value="HISTIDYL-TRNA SYNTHETASE"/>
    <property type="match status" value="1"/>
</dbReference>
<dbReference type="GO" id="GO:0004821">
    <property type="term" value="F:histidine-tRNA ligase activity"/>
    <property type="evidence" value="ECO:0007669"/>
    <property type="project" value="UniProtKB-EC"/>
</dbReference>
<dbReference type="STRING" id="3469.A0A4Y7IVH0"/>
<evidence type="ECO:0000313" key="10">
    <source>
        <dbReference type="EMBL" id="RZC51498.1"/>
    </source>
</evidence>
<evidence type="ECO:0000259" key="8">
    <source>
        <dbReference type="Pfam" id="PF03129"/>
    </source>
</evidence>
<accession>A0A4Y7IVH0</accession>
<gene>
    <name evidence="10" type="ORF">C5167_019926</name>
</gene>
<dbReference type="Proteomes" id="UP000316621">
    <property type="component" value="Chromosome 2"/>
</dbReference>
<dbReference type="FunFam" id="3.40.50.800:FF:000012">
    <property type="entry name" value="Histidine--tRNA ligase, cytoplasmic"/>
    <property type="match status" value="1"/>
</dbReference>
<feature type="domain" description="Class II Histidinyl-tRNA synthetase (HisRS)-like catalytic core" evidence="9">
    <location>
        <begin position="129"/>
        <end position="208"/>
    </location>
</feature>
<proteinExistence type="inferred from homology"/>
<evidence type="ECO:0000256" key="6">
    <source>
        <dbReference type="ARBA" id="ARBA00047639"/>
    </source>
</evidence>
<name>A0A4Y7IVH0_PAPSO</name>
<dbReference type="Gene3D" id="3.40.50.800">
    <property type="entry name" value="Anticodon-binding domain"/>
    <property type="match status" value="1"/>
</dbReference>
<dbReference type="Gene3D" id="3.30.930.10">
    <property type="entry name" value="Bira Bifunctional Protein, Domain 2"/>
    <property type="match status" value="2"/>
</dbReference>
<keyword evidence="4" id="KW-0067">ATP-binding</keyword>
<dbReference type="OrthoDB" id="1906957at2759"/>
<feature type="binding site" evidence="7">
    <location>
        <position position="35"/>
    </location>
    <ligand>
        <name>L-histidine</name>
        <dbReference type="ChEBI" id="CHEBI:57595"/>
    </ligand>
</feature>
<dbReference type="InterPro" id="IPR036621">
    <property type="entry name" value="Anticodon-bd_dom_sf"/>
</dbReference>
<dbReference type="Gramene" id="RZC51498">
    <property type="protein sequence ID" value="RZC51498"/>
    <property type="gene ID" value="C5167_019926"/>
</dbReference>
<keyword evidence="11" id="KW-1185">Reference proteome</keyword>
<dbReference type="InterPro" id="IPR004516">
    <property type="entry name" value="HisRS/HisZ"/>
</dbReference>
<keyword evidence="5" id="KW-0648">Protein biosynthesis</keyword>
<sequence>MNGISSFKSYQIGKVYRRDNPTEGRYREFYQCDFDIAGQYCKMVPDFEVVKVLTELLDELNIGSYEIKLNHRKLLDGMLEICGVPPEKFRTICSSIDKLDKLEFEKIKKEMVEEKGLTAELADKIGALELEILFQALERSKCIDRVVFDSSLARGLDYYTGVIFEAVSKGTIKDGGSIGAGGRYDNLIGTFSGRQVLAVGVSLAIERVFNIMEKLDKERNQSVRATETQVLVSILGEDLGLAAELVSELWGAKIKAEYLVNKRFEKHIKSAMESRIPFMVIVGEQKNTRGVVRIEDVEANTEEVVRIKDVEANTEEVVRIKDVEANTEEVVSRNAVVENLQRRLNLVPSAAPFTLVEYLRDIFNFFFGLFR</sequence>
<evidence type="ECO:0000256" key="2">
    <source>
        <dbReference type="ARBA" id="ARBA00012815"/>
    </source>
</evidence>
<dbReference type="GO" id="GO:0005739">
    <property type="term" value="C:mitochondrion"/>
    <property type="evidence" value="ECO:0007669"/>
    <property type="project" value="TreeGrafter"/>
</dbReference>
<evidence type="ECO:0000256" key="1">
    <source>
        <dbReference type="ARBA" id="ARBA00008226"/>
    </source>
</evidence>
<feature type="binding site" evidence="7">
    <location>
        <begin position="158"/>
        <end position="159"/>
    </location>
    <ligand>
        <name>L-histidine</name>
        <dbReference type="ChEBI" id="CHEBI:57595"/>
    </ligand>
</feature>
<dbReference type="PIRSF" id="PIRSF001549">
    <property type="entry name" value="His-tRNA_synth"/>
    <property type="match status" value="1"/>
</dbReference>
<dbReference type="AlphaFoldDB" id="A0A4Y7IVH0"/>
<dbReference type="Pfam" id="PF13393">
    <property type="entry name" value="tRNA-synt_His"/>
    <property type="match status" value="1"/>
</dbReference>
<dbReference type="GO" id="GO:0005524">
    <property type="term" value="F:ATP binding"/>
    <property type="evidence" value="ECO:0007669"/>
    <property type="project" value="UniProtKB-KW"/>
</dbReference>
<evidence type="ECO:0000256" key="4">
    <source>
        <dbReference type="ARBA" id="ARBA00022840"/>
    </source>
</evidence>
<dbReference type="SUPFAM" id="SSF52954">
    <property type="entry name" value="Class II aaRS ABD-related"/>
    <property type="match status" value="1"/>
</dbReference>
<dbReference type="EC" id="6.1.1.21" evidence="2"/>
<dbReference type="InterPro" id="IPR045864">
    <property type="entry name" value="aa-tRNA-synth_II/BPL/LPL"/>
</dbReference>
<dbReference type="GO" id="GO:0006427">
    <property type="term" value="P:histidyl-tRNA aminoacylation"/>
    <property type="evidence" value="ECO:0007669"/>
    <property type="project" value="TreeGrafter"/>
</dbReference>
<comment type="similarity">
    <text evidence="1">Belongs to the class-II aminoacyl-tRNA synthetase family.</text>
</comment>